<proteinExistence type="predicted"/>
<evidence type="ECO:0000313" key="2">
    <source>
        <dbReference type="EMBL" id="EAT77654.1"/>
    </source>
</evidence>
<dbReference type="Proteomes" id="UP000001055">
    <property type="component" value="Unassembled WGS sequence"/>
</dbReference>
<organism evidence="2 3">
    <name type="scientific">Phaeosphaeria nodorum (strain SN15 / ATCC MYA-4574 / FGSC 10173)</name>
    <name type="common">Glume blotch fungus</name>
    <name type="synonym">Parastagonospora nodorum</name>
    <dbReference type="NCBI Taxonomy" id="321614"/>
    <lineage>
        <taxon>Eukaryota</taxon>
        <taxon>Fungi</taxon>
        <taxon>Dikarya</taxon>
        <taxon>Ascomycota</taxon>
        <taxon>Pezizomycotina</taxon>
        <taxon>Dothideomycetes</taxon>
        <taxon>Pleosporomycetidae</taxon>
        <taxon>Pleosporales</taxon>
        <taxon>Pleosporineae</taxon>
        <taxon>Phaeosphaeriaceae</taxon>
        <taxon>Parastagonospora</taxon>
    </lineage>
</organism>
<dbReference type="AlphaFoldDB" id="Q0TZV2"/>
<gene>
    <name evidence="2" type="ORF">SNOG_15111</name>
</gene>
<name>Q0TZV2_PHANO</name>
<reference evidence="3" key="1">
    <citation type="journal article" date="2007" name="Plant Cell">
        <title>Dothideomycete-plant interactions illuminated by genome sequencing and EST analysis of the wheat pathogen Stagonospora nodorum.</title>
        <authorList>
            <person name="Hane J.K."/>
            <person name="Lowe R.G."/>
            <person name="Solomon P.S."/>
            <person name="Tan K.C."/>
            <person name="Schoch C.L."/>
            <person name="Spatafora J.W."/>
            <person name="Crous P.W."/>
            <person name="Kodira C."/>
            <person name="Birren B.W."/>
            <person name="Galagan J.E."/>
            <person name="Torriani S.F."/>
            <person name="McDonald B.A."/>
            <person name="Oliver R.P."/>
        </authorList>
    </citation>
    <scope>NUCLEOTIDE SEQUENCE [LARGE SCALE GENOMIC DNA]</scope>
    <source>
        <strain evidence="3">SN15 / ATCC MYA-4574 / FGSC 10173</strain>
    </source>
</reference>
<feature type="signal peptide" evidence="1">
    <location>
        <begin position="1"/>
        <end position="19"/>
    </location>
</feature>
<evidence type="ECO:0000313" key="3">
    <source>
        <dbReference type="Proteomes" id="UP000001055"/>
    </source>
</evidence>
<protein>
    <submittedName>
        <fullName evidence="2">Uncharacterized protein</fullName>
    </submittedName>
</protein>
<sequence length="116" mass="12846">MKLAHLLILSMGCVSAGLSSQDIEDEISKKIRVHNANAVIKLLSPTSMLLSAARVLSTFESNDTATVLQLPERNFDLQTASIVCTQPRTVFELVNFDKVFKEQVNRMVQRANEGLV</sequence>
<dbReference type="EMBL" id="CH445359">
    <property type="protein sequence ID" value="EAT77654.1"/>
    <property type="molecule type" value="Genomic_DNA"/>
</dbReference>
<dbReference type="GeneID" id="5982203"/>
<feature type="chain" id="PRO_5004177569" evidence="1">
    <location>
        <begin position="20"/>
        <end position="116"/>
    </location>
</feature>
<evidence type="ECO:0000256" key="1">
    <source>
        <dbReference type="SAM" id="SignalP"/>
    </source>
</evidence>
<accession>Q0TZV2</accession>
<dbReference type="RefSeq" id="XP_001805275.1">
    <property type="nucleotide sequence ID" value="XM_001805223.1"/>
</dbReference>
<dbReference type="InParanoid" id="Q0TZV2"/>
<dbReference type="KEGG" id="pno:SNOG_15111"/>
<dbReference type="HOGENOM" id="CLU_2097685_0_0_1"/>
<keyword evidence="1" id="KW-0732">Signal</keyword>